<dbReference type="AlphaFoldDB" id="A1S1E8"/>
<organism evidence="1 2">
    <name type="scientific">Thermofilum pendens (strain DSM 2475 / Hrk 5)</name>
    <dbReference type="NCBI Taxonomy" id="368408"/>
    <lineage>
        <taxon>Archaea</taxon>
        <taxon>Thermoproteota</taxon>
        <taxon>Thermoprotei</taxon>
        <taxon>Thermofilales</taxon>
        <taxon>Thermofilaceae</taxon>
        <taxon>Thermofilum</taxon>
    </lineage>
</organism>
<keyword evidence="1" id="KW-0614">Plasmid</keyword>
<name>A1S1E8_THEPD</name>
<geneLocation type="plasmid" evidence="1 2">
    <name>pTPEN01</name>
</geneLocation>
<proteinExistence type="predicted"/>
<dbReference type="HOGENOM" id="CLU_1363714_0_0_2"/>
<reference evidence="2" key="1">
    <citation type="journal article" date="2008" name="J. Bacteriol.">
        <title>Genome sequence of Thermofilum pendens reveals an exceptional loss of biosynthetic pathways without genome reduction.</title>
        <authorList>
            <person name="Anderson I."/>
            <person name="Rodriguez J."/>
            <person name="Susanti D."/>
            <person name="Porat I."/>
            <person name="Reich C."/>
            <person name="Ulrich L.E."/>
            <person name="Elkins J.G."/>
            <person name="Mavromatis K."/>
            <person name="Lykidis A."/>
            <person name="Kim E."/>
            <person name="Thompson L.S."/>
            <person name="Nolan M."/>
            <person name="Land M."/>
            <person name="Copeland A."/>
            <person name="Lapidus A."/>
            <person name="Lucas S."/>
            <person name="Detter C."/>
            <person name="Zhulin I.B."/>
            <person name="Olsen G.J."/>
            <person name="Whitman W."/>
            <person name="Mukhopadhyay B."/>
            <person name="Bristow J."/>
            <person name="Kyrpides N."/>
        </authorList>
    </citation>
    <scope>NUCLEOTIDE SEQUENCE [LARGE SCALE GENOMIC DNA]</scope>
    <source>
        <strain evidence="2">DSM 2475 / Hrk 5</strain>
        <plasmid evidence="2">pTPEN01</plasmid>
    </source>
</reference>
<dbReference type="Proteomes" id="UP000000641">
    <property type="component" value="Plasmid pTPEN01"/>
</dbReference>
<protein>
    <submittedName>
        <fullName evidence="1">Uncharacterized protein</fullName>
    </submittedName>
</protein>
<dbReference type="KEGG" id="tpe:Tpen_1883"/>
<sequence>MSFLHHFIGYRGARGLFRLTVKPQNFVDFLRGGFIARASSFKHMSGEKPEEKRPGRGTVEELVWVLGHLINLEEHKWEMGEVEEATAIKEVRRDFVAQLAKELKWACKWKPQWCVLKHLSSLIVHVEEAGTSGDLSPETVEKLQALYKTAWVAIETLLEEWGSLGFAAEETDRLRETVTQALKEKGIDAAKLIREDRDSR</sequence>
<dbReference type="EMBL" id="CP000506">
    <property type="protein sequence ID" value="ABL79278.1"/>
    <property type="molecule type" value="Genomic_DNA"/>
</dbReference>
<evidence type="ECO:0000313" key="2">
    <source>
        <dbReference type="Proteomes" id="UP000000641"/>
    </source>
</evidence>
<evidence type="ECO:0000313" key="1">
    <source>
        <dbReference type="EMBL" id="ABL79278.1"/>
    </source>
</evidence>
<accession>A1S1E8</accession>
<dbReference type="EnsemblBacteria" id="ABL79278">
    <property type="protein sequence ID" value="ABL79278"/>
    <property type="gene ID" value="Tpen_1883"/>
</dbReference>
<gene>
    <name evidence="1" type="ordered locus">Tpen_1883</name>
</gene>
<keyword evidence="2" id="KW-1185">Reference proteome</keyword>